<feature type="region of interest" description="Disordered" evidence="2">
    <location>
        <begin position="90"/>
        <end position="109"/>
    </location>
</feature>
<keyword evidence="3" id="KW-0812">Transmembrane</keyword>
<dbReference type="EMBL" id="JAAEJV010000016">
    <property type="protein sequence ID" value="MBF5059280.1"/>
    <property type="molecule type" value="Genomic_DNA"/>
</dbReference>
<proteinExistence type="predicted"/>
<gene>
    <name evidence="4" type="ORF">NEPTK9_000789</name>
</gene>
<protein>
    <submittedName>
        <fullName evidence="4">Uncharacterized protein</fullName>
    </submittedName>
</protein>
<organism evidence="4 5">
    <name type="scientific">Candidatus Neptunichlamydia vexilliferae</name>
    <dbReference type="NCBI Taxonomy" id="1651774"/>
    <lineage>
        <taxon>Bacteria</taxon>
        <taxon>Pseudomonadati</taxon>
        <taxon>Chlamydiota</taxon>
        <taxon>Chlamydiia</taxon>
        <taxon>Parachlamydiales</taxon>
        <taxon>Simkaniaceae</taxon>
        <taxon>Candidatus Neptunichlamydia</taxon>
    </lineage>
</organism>
<name>A0ABS0AZA5_9BACT</name>
<accession>A0ABS0AZA5</accession>
<feature type="compositionally biased region" description="Basic and acidic residues" evidence="2">
    <location>
        <begin position="90"/>
        <end position="100"/>
    </location>
</feature>
<evidence type="ECO:0000256" key="3">
    <source>
        <dbReference type="SAM" id="Phobius"/>
    </source>
</evidence>
<reference evidence="4 5" key="1">
    <citation type="submission" date="2020-01" db="EMBL/GenBank/DDBJ databases">
        <title>Draft genome sequence of Cand. Neptunochlamydia vexilliferae K9.</title>
        <authorList>
            <person name="Schulz F."/>
            <person name="Koestlbacher S."/>
            <person name="Wascher F."/>
            <person name="Pizzetti I."/>
            <person name="Horn M."/>
        </authorList>
    </citation>
    <scope>NUCLEOTIDE SEQUENCE [LARGE SCALE GENOMIC DNA]</scope>
    <source>
        <strain evidence="4 5">K9</strain>
    </source>
</reference>
<feature type="transmembrane region" description="Helical" evidence="3">
    <location>
        <begin position="6"/>
        <end position="25"/>
    </location>
</feature>
<sequence length="109" mass="12532">MSSINWPEVLAIFFGFGGGFIYMISRLDGLRKELKNEIKASEQTLRVEIRDLDKKIDAVEKDVHQVYSKVSNIEGQILQMTRPNIIPITRHQEHHEKPLDGGDQNVQEC</sequence>
<keyword evidence="1" id="KW-0175">Coiled coil</keyword>
<keyword evidence="3" id="KW-1133">Transmembrane helix</keyword>
<feature type="coiled-coil region" evidence="1">
    <location>
        <begin position="24"/>
        <end position="62"/>
    </location>
</feature>
<evidence type="ECO:0000313" key="5">
    <source>
        <dbReference type="Proteomes" id="UP001194714"/>
    </source>
</evidence>
<dbReference type="Proteomes" id="UP001194714">
    <property type="component" value="Unassembled WGS sequence"/>
</dbReference>
<dbReference type="RefSeq" id="WP_194847589.1">
    <property type="nucleotide sequence ID" value="NZ_JAAEJV010000016.1"/>
</dbReference>
<comment type="caution">
    <text evidence="4">The sequence shown here is derived from an EMBL/GenBank/DDBJ whole genome shotgun (WGS) entry which is preliminary data.</text>
</comment>
<evidence type="ECO:0000256" key="1">
    <source>
        <dbReference type="SAM" id="Coils"/>
    </source>
</evidence>
<keyword evidence="3" id="KW-0472">Membrane</keyword>
<keyword evidence="5" id="KW-1185">Reference proteome</keyword>
<evidence type="ECO:0000313" key="4">
    <source>
        <dbReference type="EMBL" id="MBF5059280.1"/>
    </source>
</evidence>
<evidence type="ECO:0000256" key="2">
    <source>
        <dbReference type="SAM" id="MobiDB-lite"/>
    </source>
</evidence>